<sequence length="560" mass="58263">MTVLLPAVEVGEDGRGETKRKFFEDTRTAGLGDRSLARRALGVVLAHARADVAARLASVNRALRADARRAPQLAFGPESALWRRSGDDADGTLTEILTRHRPGRLQRLVLCPPARRIDDAGAGFVACSLSPATVQFAARAQLRLRCLWTEPGSMRPDPSGRLPANRGVVSVTLDREDCAAIVTRGQCTGIPRAVQNTGIHAPALTRLSVGAAAEMTDAGIRTVLRSCRKLRSLEVTDGGGELMGLDWGGVGRDADVPTLQHLRLARCGHLRALRLTAPMLRSMAATDCDALRDLALAPSTVVGDEASIDGASIDGASIDGAMTELRELTLGGFGGYRAGGGCNVPGNALADIVARCANLSFLSVPASCGAGLSDEEIAEIWSAALAGCASSLETLCFQVPVTTTALLLIVSGRAGEFPGLETLSVAMRVAAGGDGEPPIDAGNVADDLVAAVSPCPAIRTLTLVDPPPELPTSVEEAAVTHAKMLASVELARGALAARCRLAEEESDSALGRELVVTVADDFRGVAGRARTADAPTPGGMEAVLRECDECAPLEWSLDDA</sequence>
<dbReference type="EMBL" id="CP001575">
    <property type="protein sequence ID" value="ACO69183.1"/>
    <property type="molecule type" value="Genomic_DNA"/>
</dbReference>
<dbReference type="PANTHER" id="PTHR13318:SF190">
    <property type="entry name" value="PARTNER OF PAIRED, ISOFORM B"/>
    <property type="match status" value="1"/>
</dbReference>
<dbReference type="RefSeq" id="XP_002507925.1">
    <property type="nucleotide sequence ID" value="XM_002507879.1"/>
</dbReference>
<evidence type="ECO:0000313" key="3">
    <source>
        <dbReference type="Proteomes" id="UP000002009"/>
    </source>
</evidence>
<dbReference type="Proteomes" id="UP000002009">
    <property type="component" value="Chromosome 8"/>
</dbReference>
<dbReference type="KEGG" id="mis:MICPUN_60710"/>
<dbReference type="InterPro" id="IPR032675">
    <property type="entry name" value="LRR_dom_sf"/>
</dbReference>
<dbReference type="OrthoDB" id="550575at2759"/>
<dbReference type="Gene3D" id="3.80.10.10">
    <property type="entry name" value="Ribonuclease Inhibitor"/>
    <property type="match status" value="1"/>
</dbReference>
<dbReference type="GO" id="GO:0019005">
    <property type="term" value="C:SCF ubiquitin ligase complex"/>
    <property type="evidence" value="ECO:0007669"/>
    <property type="project" value="TreeGrafter"/>
</dbReference>
<accession>C1FG25</accession>
<evidence type="ECO:0000256" key="1">
    <source>
        <dbReference type="ARBA" id="ARBA00004430"/>
    </source>
</evidence>
<evidence type="ECO:0000313" key="2">
    <source>
        <dbReference type="EMBL" id="ACO69183.1"/>
    </source>
</evidence>
<dbReference type="InParanoid" id="C1FG25"/>
<reference evidence="2 3" key="1">
    <citation type="journal article" date="2009" name="Science">
        <title>Green evolution and dynamic adaptations revealed by genomes of the marine picoeukaryotes Micromonas.</title>
        <authorList>
            <person name="Worden A.Z."/>
            <person name="Lee J.H."/>
            <person name="Mock T."/>
            <person name="Rouze P."/>
            <person name="Simmons M.P."/>
            <person name="Aerts A.L."/>
            <person name="Allen A.E."/>
            <person name="Cuvelier M.L."/>
            <person name="Derelle E."/>
            <person name="Everett M.V."/>
            <person name="Foulon E."/>
            <person name="Grimwood J."/>
            <person name="Gundlach H."/>
            <person name="Henrissat B."/>
            <person name="Napoli C."/>
            <person name="McDonald S.M."/>
            <person name="Parker M.S."/>
            <person name="Rombauts S."/>
            <person name="Salamov A."/>
            <person name="Von Dassow P."/>
            <person name="Badger J.H."/>
            <person name="Coutinho P.M."/>
            <person name="Demir E."/>
            <person name="Dubchak I."/>
            <person name="Gentemann C."/>
            <person name="Eikrem W."/>
            <person name="Gready J.E."/>
            <person name="John U."/>
            <person name="Lanier W."/>
            <person name="Lindquist E.A."/>
            <person name="Lucas S."/>
            <person name="Mayer K.F."/>
            <person name="Moreau H."/>
            <person name="Not F."/>
            <person name="Otillar R."/>
            <person name="Panaud O."/>
            <person name="Pangilinan J."/>
            <person name="Paulsen I."/>
            <person name="Piegu B."/>
            <person name="Poliakov A."/>
            <person name="Robbens S."/>
            <person name="Schmutz J."/>
            <person name="Toulza E."/>
            <person name="Wyss T."/>
            <person name="Zelensky A."/>
            <person name="Zhou K."/>
            <person name="Armbrust E.V."/>
            <person name="Bhattacharya D."/>
            <person name="Goodenough U.W."/>
            <person name="Van de Peer Y."/>
            <person name="Grigoriev I.V."/>
        </authorList>
    </citation>
    <scope>NUCLEOTIDE SEQUENCE [LARGE SCALE GENOMIC DNA]</scope>
    <source>
        <strain evidence="3">RCC299 / NOUM17</strain>
    </source>
</reference>
<comment type="subcellular location">
    <subcellularLocation>
        <location evidence="1">Cytoplasm</location>
        <location evidence="1">Cytoskeleton</location>
        <location evidence="1">Cilium axoneme</location>
    </subcellularLocation>
</comment>
<dbReference type="GO" id="GO:0005930">
    <property type="term" value="C:axoneme"/>
    <property type="evidence" value="ECO:0007669"/>
    <property type="project" value="UniProtKB-SubCell"/>
</dbReference>
<organism evidence="2 3">
    <name type="scientific">Micromonas commoda (strain RCC299 / NOUM17 / CCMP2709)</name>
    <name type="common">Picoplanktonic green alga</name>
    <dbReference type="NCBI Taxonomy" id="296587"/>
    <lineage>
        <taxon>Eukaryota</taxon>
        <taxon>Viridiplantae</taxon>
        <taxon>Chlorophyta</taxon>
        <taxon>Mamiellophyceae</taxon>
        <taxon>Mamiellales</taxon>
        <taxon>Mamiellaceae</taxon>
        <taxon>Micromonas</taxon>
    </lineage>
</organism>
<keyword evidence="3" id="KW-1185">Reference proteome</keyword>
<gene>
    <name evidence="2" type="ORF">MICPUN_60710</name>
</gene>
<proteinExistence type="predicted"/>
<protein>
    <submittedName>
        <fullName evidence="2">Uncharacterized protein</fullName>
    </submittedName>
</protein>
<dbReference type="GO" id="GO:0031146">
    <property type="term" value="P:SCF-dependent proteasomal ubiquitin-dependent protein catabolic process"/>
    <property type="evidence" value="ECO:0007669"/>
    <property type="project" value="TreeGrafter"/>
</dbReference>
<name>C1FG25_MICCC</name>
<dbReference type="AlphaFoldDB" id="C1FG25"/>
<dbReference type="GeneID" id="8245848"/>
<dbReference type="PANTHER" id="PTHR13318">
    <property type="entry name" value="PARTNER OF PAIRED, ISOFORM B-RELATED"/>
    <property type="match status" value="1"/>
</dbReference>
<dbReference type="SUPFAM" id="SSF52047">
    <property type="entry name" value="RNI-like"/>
    <property type="match status" value="1"/>
</dbReference>